<proteinExistence type="predicted"/>
<protein>
    <submittedName>
        <fullName evidence="2">Calcium homeostasis endoplasmic reticulum protein</fullName>
    </submittedName>
</protein>
<sequence length="342" mass="36125">MTQTGVGIGSSAPVGDVTCPPKRKSRFDSPASLGAAQSFAPLTPGSALKHRQGAHPAFAAPPSFSSLRPSSPLSSNHASSHGFHPQASASRPAGAFAEPPPEPAPALPSALETCNVGVMASVILQLRRARRLTGAPLEPYAPLPADTAAPPYTRPRAISEVTNTRVADFYDDLEALMEAMGSRVPSGDPGYNYSRRKHFDVERQRSAPISVLPERELVRKGFSDLPDTPGLPGGNMPSSFVAPPLRAPHPGPAGFCYPAPPVDDFESFRKKRASPYHDNLVAKYALSPVHHSYPQGLCLSRLLDGGFVAGHLLPVRPAGPPRSGLRARPRLTVSARGTSSPL</sequence>
<evidence type="ECO:0000256" key="1">
    <source>
        <dbReference type="SAM" id="MobiDB-lite"/>
    </source>
</evidence>
<reference evidence="2 3" key="1">
    <citation type="submission" date="2021-06" db="EMBL/GenBank/DDBJ databases">
        <title>Genome sequence of Babesia caballi.</title>
        <authorList>
            <person name="Yamagishi J."/>
            <person name="Kidaka T."/>
            <person name="Ochi A."/>
        </authorList>
    </citation>
    <scope>NUCLEOTIDE SEQUENCE [LARGE SCALE GENOMIC DNA]</scope>
    <source>
        <strain evidence="2">USDA-D6B2</strain>
    </source>
</reference>
<name>A0AAV4LRM1_BABCB</name>
<comment type="caution">
    <text evidence="2">The sequence shown here is derived from an EMBL/GenBank/DDBJ whole genome shotgun (WGS) entry which is preliminary data.</text>
</comment>
<feature type="compositionally biased region" description="Low complexity" evidence="1">
    <location>
        <begin position="56"/>
        <end position="81"/>
    </location>
</feature>
<dbReference type="RefSeq" id="XP_067714487.1">
    <property type="nucleotide sequence ID" value="XM_067858386.1"/>
</dbReference>
<gene>
    <name evidence="2" type="ORF">BcabD6B2_18530</name>
</gene>
<keyword evidence="3" id="KW-1185">Reference proteome</keyword>
<dbReference type="Proteomes" id="UP001497744">
    <property type="component" value="Unassembled WGS sequence"/>
</dbReference>
<dbReference type="EMBL" id="BPLF01000002">
    <property type="protein sequence ID" value="GIX62418.1"/>
    <property type="molecule type" value="Genomic_DNA"/>
</dbReference>
<feature type="region of interest" description="Disordered" evidence="1">
    <location>
        <begin position="318"/>
        <end position="342"/>
    </location>
</feature>
<evidence type="ECO:0000313" key="2">
    <source>
        <dbReference type="EMBL" id="GIX62418.1"/>
    </source>
</evidence>
<dbReference type="GeneID" id="94193899"/>
<organism evidence="2 3">
    <name type="scientific">Babesia caballi</name>
    <dbReference type="NCBI Taxonomy" id="5871"/>
    <lineage>
        <taxon>Eukaryota</taxon>
        <taxon>Sar</taxon>
        <taxon>Alveolata</taxon>
        <taxon>Apicomplexa</taxon>
        <taxon>Aconoidasida</taxon>
        <taxon>Piroplasmida</taxon>
        <taxon>Babesiidae</taxon>
        <taxon>Babesia</taxon>
    </lineage>
</organism>
<accession>A0AAV4LRM1</accession>
<dbReference type="AlphaFoldDB" id="A0AAV4LRM1"/>
<evidence type="ECO:0000313" key="3">
    <source>
        <dbReference type="Proteomes" id="UP001497744"/>
    </source>
</evidence>
<feature type="region of interest" description="Disordered" evidence="1">
    <location>
        <begin position="1"/>
        <end position="108"/>
    </location>
</feature>